<dbReference type="Gene3D" id="1.10.8.10">
    <property type="entry name" value="DNA helicase RuvA subunit, C-terminal domain"/>
    <property type="match status" value="1"/>
</dbReference>
<sequence>MDDPIEAFTSITGQSEAVARQYLGMTDNNYEQAIGLFFEAPELAASQNNTLNKARHRYLLLPDHKDLQTVPRKIHLEYDEDSDAATAAAIARAAELEDDAAMARRMQEEFYAGGDASGGLDADGVRAPIARNDGDTFLEQMRLRSQARAAADGGPGQRRIFNQRAVPSIWDASNEGLAQAAGGASEGSSKHARLAELFRPPFDLMYKLSWIRLATREKRMQSGFWSTYKIILFSTTKNWRAGQGLVRTSRTKACRVSHATGRVFGPIQSRSFQEKPVARRKPEKPKSIDVDRLTEQEMLDLALQNSLANNGTTGPRLMTQMIYKELRRCR</sequence>
<dbReference type="SUPFAM" id="SSF46934">
    <property type="entry name" value="UBA-like"/>
    <property type="match status" value="1"/>
</dbReference>
<evidence type="ECO:0008006" key="3">
    <source>
        <dbReference type="Google" id="ProtNLM"/>
    </source>
</evidence>
<organism evidence="1 2">
    <name type="scientific">Monilinia fructicola</name>
    <name type="common">Brown rot fungus</name>
    <name type="synonym">Ciboria fructicola</name>
    <dbReference type="NCBI Taxonomy" id="38448"/>
    <lineage>
        <taxon>Eukaryota</taxon>
        <taxon>Fungi</taxon>
        <taxon>Dikarya</taxon>
        <taxon>Ascomycota</taxon>
        <taxon>Pezizomycotina</taxon>
        <taxon>Leotiomycetes</taxon>
        <taxon>Helotiales</taxon>
        <taxon>Sclerotiniaceae</taxon>
        <taxon>Monilinia</taxon>
    </lineage>
</organism>
<dbReference type="Proteomes" id="UP000322873">
    <property type="component" value="Unassembled WGS sequence"/>
</dbReference>
<name>A0A5M9K9Y0_MONFR</name>
<proteinExistence type="predicted"/>
<dbReference type="InterPro" id="IPR009060">
    <property type="entry name" value="UBA-like_sf"/>
</dbReference>
<protein>
    <recommendedName>
        <fullName evidence="3">UBA domain-containing protein</fullName>
    </recommendedName>
</protein>
<dbReference type="CDD" id="cd14273">
    <property type="entry name" value="UBA_TAP-C_like"/>
    <property type="match status" value="1"/>
</dbReference>
<accession>A0A5M9K9Y0</accession>
<dbReference type="Pfam" id="PF14555">
    <property type="entry name" value="UBA_4"/>
    <property type="match status" value="1"/>
</dbReference>
<keyword evidence="2" id="KW-1185">Reference proteome</keyword>
<dbReference type="EMBL" id="VICG01000001">
    <property type="protein sequence ID" value="KAA8577319.1"/>
    <property type="molecule type" value="Genomic_DNA"/>
</dbReference>
<dbReference type="VEuPathDB" id="FungiDB:MFRU_021g00240"/>
<dbReference type="AlphaFoldDB" id="A0A5M9K9Y0"/>
<gene>
    <name evidence="1" type="ORF">EYC84_007286</name>
</gene>
<evidence type="ECO:0000313" key="1">
    <source>
        <dbReference type="EMBL" id="KAA8577319.1"/>
    </source>
</evidence>
<reference evidence="1 2" key="1">
    <citation type="submission" date="2019-06" db="EMBL/GenBank/DDBJ databases">
        <title>Genome Sequence of the Brown Rot Fungal Pathogen Monilinia fructicola.</title>
        <authorList>
            <person name="De Miccolis Angelini R.M."/>
            <person name="Landi L."/>
            <person name="Abate D."/>
            <person name="Pollastro S."/>
            <person name="Romanazzi G."/>
            <person name="Faretra F."/>
        </authorList>
    </citation>
    <scope>NUCLEOTIDE SEQUENCE [LARGE SCALE GENOMIC DNA]</scope>
    <source>
        <strain evidence="1 2">Mfrc123</strain>
    </source>
</reference>
<comment type="caution">
    <text evidence="1">The sequence shown here is derived from an EMBL/GenBank/DDBJ whole genome shotgun (WGS) entry which is preliminary data.</text>
</comment>
<evidence type="ECO:0000313" key="2">
    <source>
        <dbReference type="Proteomes" id="UP000322873"/>
    </source>
</evidence>